<accession>A0A2P4YHJ9</accession>
<keyword evidence="4" id="KW-1185">Reference proteome</keyword>
<proteinExistence type="predicted"/>
<evidence type="ECO:0000259" key="2">
    <source>
        <dbReference type="Pfam" id="PF03732"/>
    </source>
</evidence>
<evidence type="ECO:0000256" key="1">
    <source>
        <dbReference type="SAM" id="MobiDB-lite"/>
    </source>
</evidence>
<evidence type="ECO:0000313" key="4">
    <source>
        <dbReference type="Proteomes" id="UP000237271"/>
    </source>
</evidence>
<name>A0A2P4YHJ9_9STRA</name>
<feature type="region of interest" description="Disordered" evidence="1">
    <location>
        <begin position="167"/>
        <end position="209"/>
    </location>
</feature>
<reference evidence="3 4" key="1">
    <citation type="journal article" date="2017" name="Genome Biol. Evol.">
        <title>Phytophthora megakarya and P. palmivora, closely related causal agents of cacao black pod rot, underwent increases in genome sizes and gene numbers by different mechanisms.</title>
        <authorList>
            <person name="Ali S.S."/>
            <person name="Shao J."/>
            <person name="Lary D.J."/>
            <person name="Kronmiller B."/>
            <person name="Shen D."/>
            <person name="Strem M.D."/>
            <person name="Amoako-Attah I."/>
            <person name="Akrofi A.Y."/>
            <person name="Begoude B.A."/>
            <person name="Ten Hoopen G.M."/>
            <person name="Coulibaly K."/>
            <person name="Kebe B.I."/>
            <person name="Melnick R.L."/>
            <person name="Guiltinan M.J."/>
            <person name="Tyler B.M."/>
            <person name="Meinhardt L.W."/>
            <person name="Bailey B.A."/>
        </authorList>
    </citation>
    <scope>NUCLEOTIDE SEQUENCE [LARGE SCALE GENOMIC DNA]</scope>
    <source>
        <strain evidence="4">sbr112.9</strain>
    </source>
</reference>
<sequence>MRGLRLRKMDVSSPTFDGIIDGIKLNSFVFQFESYFQQKGYSMTHHDHLLLNELNQCVRKNALIWYVRFMTDDTTTKLWSIMKSEMNREFREPNFQIKVRNKLLKMKQTGAYHGYVNKFRVLQRIVGLDELQLIAQMRIAIQRKQPMTLTAAVKEGFLEWELQDNPPQIKRSNNQMKNFSSKSKGGKQKRGFGKTIQHSNSDRNNTITAASSQNYRVHTVNADFPAKMIAGSSILRRNHMAYNESKTSTTRSMRFFLRR</sequence>
<comment type="caution">
    <text evidence="3">The sequence shown here is derived from an EMBL/GenBank/DDBJ whole genome shotgun (WGS) entry which is preliminary data.</text>
</comment>
<gene>
    <name evidence="3" type="ORF">PHPALM_5353</name>
</gene>
<dbReference type="Pfam" id="PF03732">
    <property type="entry name" value="Retrotrans_gag"/>
    <property type="match status" value="1"/>
</dbReference>
<dbReference type="OrthoDB" id="127793at2759"/>
<dbReference type="AlphaFoldDB" id="A0A2P4YHJ9"/>
<protein>
    <recommendedName>
        <fullName evidence="2">Retrotransposon gag domain-containing protein</fullName>
    </recommendedName>
</protein>
<evidence type="ECO:0000313" key="3">
    <source>
        <dbReference type="EMBL" id="POM77286.1"/>
    </source>
</evidence>
<feature type="compositionally biased region" description="Polar residues" evidence="1">
    <location>
        <begin position="196"/>
        <end position="209"/>
    </location>
</feature>
<dbReference type="InterPro" id="IPR005162">
    <property type="entry name" value="Retrotrans_gag_dom"/>
</dbReference>
<dbReference type="Proteomes" id="UP000237271">
    <property type="component" value="Unassembled WGS sequence"/>
</dbReference>
<dbReference type="EMBL" id="NCKW01002755">
    <property type="protein sequence ID" value="POM77286.1"/>
    <property type="molecule type" value="Genomic_DNA"/>
</dbReference>
<organism evidence="3 4">
    <name type="scientific">Phytophthora palmivora</name>
    <dbReference type="NCBI Taxonomy" id="4796"/>
    <lineage>
        <taxon>Eukaryota</taxon>
        <taxon>Sar</taxon>
        <taxon>Stramenopiles</taxon>
        <taxon>Oomycota</taxon>
        <taxon>Peronosporomycetes</taxon>
        <taxon>Peronosporales</taxon>
        <taxon>Peronosporaceae</taxon>
        <taxon>Phytophthora</taxon>
    </lineage>
</organism>
<feature type="domain" description="Retrotransposon gag" evidence="2">
    <location>
        <begin position="58"/>
        <end position="136"/>
    </location>
</feature>